<dbReference type="GO" id="GO:0006355">
    <property type="term" value="P:regulation of DNA-templated transcription"/>
    <property type="evidence" value="ECO:0007669"/>
    <property type="project" value="InterPro"/>
</dbReference>
<organism evidence="5 6">
    <name type="scientific">Neodiprion sertifer nucleopolyhedrovirus</name>
    <dbReference type="NCBI Taxonomy" id="111874"/>
    <lineage>
        <taxon>Viruses</taxon>
        <taxon>Viruses incertae sedis</taxon>
        <taxon>Naldaviricetes</taxon>
        <taxon>Lefavirales</taxon>
        <taxon>Baculoviridae</taxon>
        <taxon>Gammabaculovirus</taxon>
        <taxon>Gammabaculovirus nesertiferis</taxon>
    </lineage>
</organism>
<keyword evidence="4" id="KW-0804">Transcription</keyword>
<gene>
    <name evidence="5" type="primary">lef-11</name>
</gene>
<evidence type="ECO:0000256" key="1">
    <source>
        <dbReference type="ARBA" id="ARBA00008271"/>
    </source>
</evidence>
<dbReference type="Pfam" id="PF06385">
    <property type="entry name" value="Baculo_LEF-11"/>
    <property type="match status" value="1"/>
</dbReference>
<dbReference type="GeneID" id="2846282"/>
<evidence type="ECO:0000256" key="4">
    <source>
        <dbReference type="ARBA" id="ARBA00023163"/>
    </source>
</evidence>
<evidence type="ECO:0000256" key="3">
    <source>
        <dbReference type="ARBA" id="ARBA00023015"/>
    </source>
</evidence>
<dbReference type="InterPro" id="IPR009429">
    <property type="entry name" value="Baculo_LEF-11"/>
</dbReference>
<comment type="similarity">
    <text evidence="1">Belongs to the baculoviridae LEF-11 family.</text>
</comment>
<dbReference type="KEGG" id="vg:2846282"/>
<keyword evidence="6" id="KW-1185">Reference proteome</keyword>
<evidence type="ECO:0000313" key="5">
    <source>
        <dbReference type="EMBL" id="AAQ96400.1"/>
    </source>
</evidence>
<dbReference type="Proteomes" id="UP000243697">
    <property type="component" value="Segment"/>
</dbReference>
<dbReference type="EMBL" id="AY430810">
    <property type="protein sequence ID" value="AAQ96400.1"/>
    <property type="molecule type" value="Genomic_DNA"/>
</dbReference>
<sequence>MCECITRSEIITAVNFFINHIKTHGDVRNNLNHFDDCSEVCDNFVSFVIEKNLYILHADNRKVYLSNHIEKITRLLKSDVLCLDRAYSQAVSKYQYQNGE</sequence>
<dbReference type="RefSeq" id="YP_025130.1">
    <property type="nucleotide sequence ID" value="NC_005905.1"/>
</dbReference>
<accession>Q6JKD7</accession>
<keyword evidence="3" id="KW-0805">Transcription regulation</keyword>
<evidence type="ECO:0000256" key="2">
    <source>
        <dbReference type="ARBA" id="ARBA00017118"/>
    </source>
</evidence>
<dbReference type="OrthoDB" id="28056at10239"/>
<dbReference type="GO" id="GO:0019058">
    <property type="term" value="P:viral life cycle"/>
    <property type="evidence" value="ECO:0007669"/>
    <property type="project" value="InterPro"/>
</dbReference>
<reference evidence="5 6" key="1">
    <citation type="journal article" date="2004" name="J. Virol.">
        <title>Sequence analysis of the genome of the Neodiprion sertifer nucleopolyhedrovirus.</title>
        <authorList>
            <person name="Garcia-Maruniak A."/>
            <person name="Maruniak J.E."/>
            <person name="Zanotto P.M."/>
            <person name="Doumbouya A.E."/>
            <person name="Liu J.C."/>
            <person name="Merritt T.M."/>
            <person name="Lanoie J.S."/>
        </authorList>
    </citation>
    <scope>NUCLEOTIDE SEQUENCE [LARGE SCALE GENOMIC DNA]</scope>
</reference>
<name>Q6JKD7_9CBAC</name>
<evidence type="ECO:0000313" key="6">
    <source>
        <dbReference type="Proteomes" id="UP000243697"/>
    </source>
</evidence>
<protein>
    <recommendedName>
        <fullName evidence="2">Late expression factor 11</fullName>
    </recommendedName>
</protein>
<proteinExistence type="inferred from homology"/>